<reference evidence="3" key="1">
    <citation type="submission" date="2020-06" db="EMBL/GenBank/DDBJ databases">
        <title>WGS assembly of Ceratodon purpureus strain R40.</title>
        <authorList>
            <person name="Carey S.B."/>
            <person name="Jenkins J."/>
            <person name="Shu S."/>
            <person name="Lovell J.T."/>
            <person name="Sreedasyam A."/>
            <person name="Maumus F."/>
            <person name="Tiley G.P."/>
            <person name="Fernandez-Pozo N."/>
            <person name="Barry K."/>
            <person name="Chen C."/>
            <person name="Wang M."/>
            <person name="Lipzen A."/>
            <person name="Daum C."/>
            <person name="Saski C.A."/>
            <person name="Payton A.C."/>
            <person name="Mcbreen J.C."/>
            <person name="Conrad R.E."/>
            <person name="Kollar L.M."/>
            <person name="Olsson S."/>
            <person name="Huttunen S."/>
            <person name="Landis J.B."/>
            <person name="Wickett N.J."/>
            <person name="Johnson M.G."/>
            <person name="Rensing S.A."/>
            <person name="Grimwood J."/>
            <person name="Schmutz J."/>
            <person name="Mcdaniel S.F."/>
        </authorList>
    </citation>
    <scope>NUCLEOTIDE SEQUENCE</scope>
    <source>
        <strain evidence="3">R40</strain>
    </source>
</reference>
<keyword evidence="1" id="KW-0378">Hydrolase</keyword>
<comment type="caution">
    <text evidence="3">The sequence shown here is derived from an EMBL/GenBank/DDBJ whole genome shotgun (WGS) entry which is preliminary data.</text>
</comment>
<evidence type="ECO:0000256" key="1">
    <source>
        <dbReference type="RuleBase" id="RU361185"/>
    </source>
</evidence>
<dbReference type="AlphaFoldDB" id="A0A8T0GVB3"/>
<dbReference type="EMBL" id="CM026430">
    <property type="protein sequence ID" value="KAG0562355.1"/>
    <property type="molecule type" value="Genomic_DNA"/>
</dbReference>
<keyword evidence="1" id="KW-0326">Glycosidase</keyword>
<accession>A0A8T0GVB3</accession>
<sequence>MPFARGHSEKGTIRSLGPEVEKLCRFALSRRYRLLPHFYTQ</sequence>
<evidence type="ECO:0000313" key="3">
    <source>
        <dbReference type="EMBL" id="KAG0562355.1"/>
    </source>
</evidence>
<name>A0A8T0GVB3_CERPU</name>
<evidence type="ECO:0000259" key="2">
    <source>
        <dbReference type="Pfam" id="PF01055"/>
    </source>
</evidence>
<organism evidence="3 4">
    <name type="scientific">Ceratodon purpureus</name>
    <name type="common">Fire moss</name>
    <name type="synonym">Dicranum purpureum</name>
    <dbReference type="NCBI Taxonomy" id="3225"/>
    <lineage>
        <taxon>Eukaryota</taxon>
        <taxon>Viridiplantae</taxon>
        <taxon>Streptophyta</taxon>
        <taxon>Embryophyta</taxon>
        <taxon>Bryophyta</taxon>
        <taxon>Bryophytina</taxon>
        <taxon>Bryopsida</taxon>
        <taxon>Dicranidae</taxon>
        <taxon>Pseudoditrichales</taxon>
        <taxon>Ditrichaceae</taxon>
        <taxon>Ceratodon</taxon>
    </lineage>
</organism>
<gene>
    <name evidence="3" type="ORF">KC19_9G139900</name>
</gene>
<evidence type="ECO:0000313" key="4">
    <source>
        <dbReference type="Proteomes" id="UP000822688"/>
    </source>
</evidence>
<dbReference type="Proteomes" id="UP000822688">
    <property type="component" value="Chromosome 9"/>
</dbReference>
<dbReference type="GO" id="GO:0005975">
    <property type="term" value="P:carbohydrate metabolic process"/>
    <property type="evidence" value="ECO:0007669"/>
    <property type="project" value="InterPro"/>
</dbReference>
<dbReference type="InterPro" id="IPR000322">
    <property type="entry name" value="Glyco_hydro_31_TIM"/>
</dbReference>
<keyword evidence="4" id="KW-1185">Reference proteome</keyword>
<dbReference type="Pfam" id="PF01055">
    <property type="entry name" value="Glyco_hydro_31_2nd"/>
    <property type="match status" value="1"/>
</dbReference>
<comment type="similarity">
    <text evidence="1">Belongs to the glycosyl hydrolase 31 family.</text>
</comment>
<feature type="domain" description="Glycoside hydrolase family 31 TIM barrel" evidence="2">
    <location>
        <begin position="1"/>
        <end position="41"/>
    </location>
</feature>
<proteinExistence type="inferred from homology"/>
<dbReference type="GO" id="GO:0004553">
    <property type="term" value="F:hydrolase activity, hydrolyzing O-glycosyl compounds"/>
    <property type="evidence" value="ECO:0007669"/>
    <property type="project" value="InterPro"/>
</dbReference>
<protein>
    <recommendedName>
        <fullName evidence="2">Glycoside hydrolase family 31 TIM barrel domain-containing protein</fullName>
    </recommendedName>
</protein>